<evidence type="ECO:0000313" key="17">
    <source>
        <dbReference type="EMBL" id="TFB24953.1"/>
    </source>
</evidence>
<keyword evidence="7 12" id="KW-0143">Chaperone</keyword>
<evidence type="ECO:0000256" key="11">
    <source>
        <dbReference type="ARBA" id="ARBA00029986"/>
    </source>
</evidence>
<dbReference type="SUPFAM" id="SSF102735">
    <property type="entry name" value="Trigger factor ribosome-binding domain"/>
    <property type="match status" value="1"/>
</dbReference>
<evidence type="ECO:0000256" key="9">
    <source>
        <dbReference type="ARBA" id="ARBA00023306"/>
    </source>
</evidence>
<dbReference type="InterPro" id="IPR008881">
    <property type="entry name" value="Trigger_fac_ribosome-bd_bac"/>
</dbReference>
<evidence type="ECO:0000256" key="4">
    <source>
        <dbReference type="ARBA" id="ARBA00016902"/>
    </source>
</evidence>
<keyword evidence="12" id="KW-0963">Cytoplasm</keyword>
<comment type="caution">
    <text evidence="17">The sequence shown here is derived from an EMBL/GenBank/DDBJ whole genome shotgun (WGS) entry which is preliminary data.</text>
</comment>
<accession>A0A4Y8IV53</accession>
<dbReference type="GO" id="GO:0003755">
    <property type="term" value="F:peptidyl-prolyl cis-trans isomerase activity"/>
    <property type="evidence" value="ECO:0007669"/>
    <property type="project" value="UniProtKB-UniRule"/>
</dbReference>
<dbReference type="Pfam" id="PF05697">
    <property type="entry name" value="Trigger_N"/>
    <property type="match status" value="1"/>
</dbReference>
<comment type="catalytic activity">
    <reaction evidence="1 12 13">
        <text>[protein]-peptidylproline (omega=180) = [protein]-peptidylproline (omega=0)</text>
        <dbReference type="Rhea" id="RHEA:16237"/>
        <dbReference type="Rhea" id="RHEA-COMP:10747"/>
        <dbReference type="Rhea" id="RHEA-COMP:10748"/>
        <dbReference type="ChEBI" id="CHEBI:83833"/>
        <dbReference type="ChEBI" id="CHEBI:83834"/>
        <dbReference type="EC" id="5.2.1.8"/>
    </reaction>
</comment>
<gene>
    <name evidence="12" type="primary">tig</name>
    <name evidence="17" type="ORF">E3U55_00750</name>
</gene>
<feature type="domain" description="PPIase FKBP-type" evidence="16">
    <location>
        <begin position="163"/>
        <end position="245"/>
    </location>
</feature>
<dbReference type="GO" id="GO:0015031">
    <property type="term" value="P:protein transport"/>
    <property type="evidence" value="ECO:0007669"/>
    <property type="project" value="UniProtKB-UniRule"/>
</dbReference>
<dbReference type="SUPFAM" id="SSF54534">
    <property type="entry name" value="FKBP-like"/>
    <property type="match status" value="1"/>
</dbReference>
<dbReference type="InterPro" id="IPR005215">
    <property type="entry name" value="Trig_fac"/>
</dbReference>
<evidence type="ECO:0000256" key="3">
    <source>
        <dbReference type="ARBA" id="ARBA00013194"/>
    </source>
</evidence>
<dbReference type="GO" id="GO:0044183">
    <property type="term" value="F:protein folding chaperone"/>
    <property type="evidence" value="ECO:0007669"/>
    <property type="project" value="TreeGrafter"/>
</dbReference>
<reference evidence="17 18" key="1">
    <citation type="submission" date="2019-03" db="EMBL/GenBank/DDBJ databases">
        <authorList>
            <person name="He R.-H."/>
        </authorList>
    </citation>
    <scope>NUCLEOTIDE SEQUENCE [LARGE SCALE GENOMIC DNA]</scope>
    <source>
        <strain evidence="18">SH 714</strain>
    </source>
</reference>
<protein>
    <recommendedName>
        <fullName evidence="4 12">Trigger factor</fullName>
        <shortName evidence="12">TF</shortName>
        <ecNumber evidence="3 12">5.2.1.8</ecNumber>
    </recommendedName>
    <alternativeName>
        <fullName evidence="11 12">PPIase</fullName>
    </alternativeName>
</protein>
<dbReference type="PANTHER" id="PTHR30560:SF3">
    <property type="entry name" value="TRIGGER FACTOR-LIKE PROTEIN TIG, CHLOROPLASTIC"/>
    <property type="match status" value="1"/>
</dbReference>
<dbReference type="Proteomes" id="UP000297975">
    <property type="component" value="Unassembled WGS sequence"/>
</dbReference>
<evidence type="ECO:0000256" key="12">
    <source>
        <dbReference type="HAMAP-Rule" id="MF_00303"/>
    </source>
</evidence>
<evidence type="ECO:0000259" key="16">
    <source>
        <dbReference type="PROSITE" id="PS50059"/>
    </source>
</evidence>
<evidence type="ECO:0000313" key="18">
    <source>
        <dbReference type="Proteomes" id="UP000297975"/>
    </source>
</evidence>
<keyword evidence="18" id="KW-1185">Reference proteome</keyword>
<dbReference type="PIRSF" id="PIRSF003095">
    <property type="entry name" value="Trigger_factor"/>
    <property type="match status" value="1"/>
</dbReference>
<evidence type="ECO:0000256" key="10">
    <source>
        <dbReference type="ARBA" id="ARBA00024849"/>
    </source>
</evidence>
<dbReference type="NCBIfam" id="TIGR00115">
    <property type="entry name" value="tig"/>
    <property type="match status" value="1"/>
</dbReference>
<dbReference type="Pfam" id="PF05698">
    <property type="entry name" value="Trigger_C"/>
    <property type="match status" value="1"/>
</dbReference>
<comment type="similarity">
    <text evidence="2 12 14">Belongs to the FKBP-type PPIase family. Tig subfamily.</text>
</comment>
<comment type="subcellular location">
    <subcellularLocation>
        <location evidence="12">Cytoplasm</location>
    </subcellularLocation>
    <text evidence="12">About half TF is bound to the ribosome near the polypeptide exit tunnel while the other half is free in the cytoplasm.</text>
</comment>
<dbReference type="InterPro" id="IPR001179">
    <property type="entry name" value="PPIase_FKBP_dom"/>
</dbReference>
<dbReference type="HAMAP" id="MF_00303">
    <property type="entry name" value="Trigger_factor_Tig"/>
    <property type="match status" value="1"/>
</dbReference>
<proteinExistence type="inferred from homology"/>
<evidence type="ECO:0000256" key="1">
    <source>
        <dbReference type="ARBA" id="ARBA00000971"/>
    </source>
</evidence>
<sequence length="428" mass="48277">MSAKWEKKEGNEGVLTFEVDTEEFDKALDQAFKKVVKDVQVPGFRKGKVPRSIFEKRFGVESLYQDAIDIALPDAYMKAVEEAGITPVDRPDVDIEQLEKGKPVIFTANVTVKPEVQLGEYKGLEVEEKDTTVTDEDVEAELKSLQEKHAELVVKEEGEVENGDTVVIDFEGFLNGEAFEGGAAENHSLEIGSGSFIPGFEEQLVGKKAGEDVEVKVTFPEDYQAEELAGQEATFKVKIHDIKTKELPELDDEFAKDVDENVESLDELKQKTRERLEEEKKNDADVEKRESLVNQAADNSEVNLPQAMVDTELDRMMQEFEQRLQMQGMSLDIYAQFTGQDQDALKEQMKDDAEKRVRTNLTLEAISEAENLEVTEEDVQKELEEMASMYSTDVDNLTKMLGGNTDMLKDDLKMKKAIDFLVEESKTV</sequence>
<evidence type="ECO:0000256" key="8">
    <source>
        <dbReference type="ARBA" id="ARBA00023235"/>
    </source>
</evidence>
<keyword evidence="5 12" id="KW-0132">Cell division</keyword>
<dbReference type="InterPro" id="IPR046357">
    <property type="entry name" value="PPIase_dom_sf"/>
</dbReference>
<dbReference type="Pfam" id="PF00254">
    <property type="entry name" value="FKBP_C"/>
    <property type="match status" value="1"/>
</dbReference>
<dbReference type="InterPro" id="IPR027304">
    <property type="entry name" value="Trigger_fact/SurA_dom_sf"/>
</dbReference>
<dbReference type="SUPFAM" id="SSF109998">
    <property type="entry name" value="Triger factor/SurA peptide-binding domain-like"/>
    <property type="match status" value="1"/>
</dbReference>
<evidence type="ECO:0000256" key="2">
    <source>
        <dbReference type="ARBA" id="ARBA00005464"/>
    </source>
</evidence>
<dbReference type="OrthoDB" id="9767721at2"/>
<organism evidence="17 18">
    <name type="scientific">Filobacillus milosensis</name>
    <dbReference type="NCBI Taxonomy" id="94137"/>
    <lineage>
        <taxon>Bacteria</taxon>
        <taxon>Bacillati</taxon>
        <taxon>Bacillota</taxon>
        <taxon>Bacilli</taxon>
        <taxon>Bacillales</taxon>
        <taxon>Bacillaceae</taxon>
        <taxon>Filobacillus</taxon>
    </lineage>
</organism>
<dbReference type="RefSeq" id="WP_134338414.1">
    <property type="nucleotide sequence ID" value="NZ_SOPW01000001.1"/>
</dbReference>
<evidence type="ECO:0000256" key="6">
    <source>
        <dbReference type="ARBA" id="ARBA00023110"/>
    </source>
</evidence>
<evidence type="ECO:0000256" key="14">
    <source>
        <dbReference type="RuleBase" id="RU003914"/>
    </source>
</evidence>
<dbReference type="PROSITE" id="PS50059">
    <property type="entry name" value="FKBP_PPIASE"/>
    <property type="match status" value="1"/>
</dbReference>
<evidence type="ECO:0000256" key="15">
    <source>
        <dbReference type="SAM" id="Coils"/>
    </source>
</evidence>
<dbReference type="GO" id="GO:0051301">
    <property type="term" value="P:cell division"/>
    <property type="evidence" value="ECO:0007669"/>
    <property type="project" value="UniProtKB-KW"/>
</dbReference>
<dbReference type="GO" id="GO:0005737">
    <property type="term" value="C:cytoplasm"/>
    <property type="evidence" value="ECO:0007669"/>
    <property type="project" value="UniProtKB-SubCell"/>
</dbReference>
<dbReference type="AlphaFoldDB" id="A0A4Y8IV53"/>
<evidence type="ECO:0000256" key="5">
    <source>
        <dbReference type="ARBA" id="ARBA00022618"/>
    </source>
</evidence>
<dbReference type="GO" id="GO:0043335">
    <property type="term" value="P:protein unfolding"/>
    <property type="evidence" value="ECO:0007669"/>
    <property type="project" value="TreeGrafter"/>
</dbReference>
<comment type="function">
    <text evidence="10 12">Involved in protein export. Acts as a chaperone by maintaining the newly synthesized protein in an open conformation. Functions as a peptidyl-prolyl cis-trans isomerase.</text>
</comment>
<dbReference type="Gene3D" id="1.10.3120.10">
    <property type="entry name" value="Trigger factor, C-terminal domain"/>
    <property type="match status" value="1"/>
</dbReference>
<dbReference type="EMBL" id="SOPW01000001">
    <property type="protein sequence ID" value="TFB24953.1"/>
    <property type="molecule type" value="Genomic_DNA"/>
</dbReference>
<dbReference type="InterPro" id="IPR037041">
    <property type="entry name" value="Trigger_fac_C_sf"/>
</dbReference>
<keyword evidence="15" id="KW-0175">Coiled coil</keyword>
<dbReference type="GO" id="GO:0043022">
    <property type="term" value="F:ribosome binding"/>
    <property type="evidence" value="ECO:0007669"/>
    <property type="project" value="TreeGrafter"/>
</dbReference>
<dbReference type="Gene3D" id="3.10.50.40">
    <property type="match status" value="1"/>
</dbReference>
<dbReference type="InterPro" id="IPR036611">
    <property type="entry name" value="Trigger_fac_ribosome-bd_sf"/>
</dbReference>
<keyword evidence="8 12" id="KW-0413">Isomerase</keyword>
<dbReference type="GO" id="GO:0051083">
    <property type="term" value="P:'de novo' cotranslational protein folding"/>
    <property type="evidence" value="ECO:0007669"/>
    <property type="project" value="TreeGrafter"/>
</dbReference>
<evidence type="ECO:0000256" key="7">
    <source>
        <dbReference type="ARBA" id="ARBA00023186"/>
    </source>
</evidence>
<keyword evidence="9 12" id="KW-0131">Cell cycle</keyword>
<evidence type="ECO:0000256" key="13">
    <source>
        <dbReference type="PROSITE-ProRule" id="PRU00277"/>
    </source>
</evidence>
<dbReference type="Gene3D" id="3.30.70.1050">
    <property type="entry name" value="Trigger factor ribosome-binding domain"/>
    <property type="match status" value="1"/>
</dbReference>
<dbReference type="EC" id="5.2.1.8" evidence="3 12"/>
<dbReference type="FunFam" id="3.10.50.40:FF:000001">
    <property type="entry name" value="Trigger factor"/>
    <property type="match status" value="1"/>
</dbReference>
<feature type="coiled-coil region" evidence="15">
    <location>
        <begin position="255"/>
        <end position="289"/>
    </location>
</feature>
<dbReference type="PANTHER" id="PTHR30560">
    <property type="entry name" value="TRIGGER FACTOR CHAPERONE AND PEPTIDYL-PROLYL CIS/TRANS ISOMERASE"/>
    <property type="match status" value="1"/>
</dbReference>
<dbReference type="InterPro" id="IPR008880">
    <property type="entry name" value="Trigger_fac_C"/>
</dbReference>
<name>A0A4Y8IV53_9BACI</name>
<comment type="domain">
    <text evidence="12">Consists of 3 domains; the N-terminus binds the ribosome, the middle domain has PPIase activity, while the C-terminus has intrinsic chaperone activity on its own.</text>
</comment>
<keyword evidence="6 12" id="KW-0697">Rotamase</keyword>